<evidence type="ECO:0000313" key="3">
    <source>
        <dbReference type="WBParaSite" id="PSAMB.scaffold3575size17742.g21885.t1"/>
    </source>
</evidence>
<organism evidence="2 3">
    <name type="scientific">Plectus sambesii</name>
    <dbReference type="NCBI Taxonomy" id="2011161"/>
    <lineage>
        <taxon>Eukaryota</taxon>
        <taxon>Metazoa</taxon>
        <taxon>Ecdysozoa</taxon>
        <taxon>Nematoda</taxon>
        <taxon>Chromadorea</taxon>
        <taxon>Plectida</taxon>
        <taxon>Plectina</taxon>
        <taxon>Plectoidea</taxon>
        <taxon>Plectidae</taxon>
        <taxon>Plectus</taxon>
    </lineage>
</organism>
<evidence type="ECO:0000256" key="1">
    <source>
        <dbReference type="SAM" id="MobiDB-lite"/>
    </source>
</evidence>
<dbReference type="Proteomes" id="UP000887566">
    <property type="component" value="Unplaced"/>
</dbReference>
<evidence type="ECO:0000313" key="2">
    <source>
        <dbReference type="Proteomes" id="UP000887566"/>
    </source>
</evidence>
<feature type="region of interest" description="Disordered" evidence="1">
    <location>
        <begin position="246"/>
        <end position="267"/>
    </location>
</feature>
<reference evidence="3" key="1">
    <citation type="submission" date="2022-11" db="UniProtKB">
        <authorList>
            <consortium name="WormBaseParasite"/>
        </authorList>
    </citation>
    <scope>IDENTIFICATION</scope>
</reference>
<dbReference type="WBParaSite" id="PSAMB.scaffold3575size17742.g21885.t1">
    <property type="protein sequence ID" value="PSAMB.scaffold3575size17742.g21885.t1"/>
    <property type="gene ID" value="PSAMB.scaffold3575size17742.g21885"/>
</dbReference>
<proteinExistence type="predicted"/>
<name>A0A914WA22_9BILA</name>
<protein>
    <submittedName>
        <fullName evidence="3">Uncharacterized protein</fullName>
    </submittedName>
</protein>
<dbReference type="AlphaFoldDB" id="A0A914WA22"/>
<accession>A0A914WA22</accession>
<keyword evidence="2" id="KW-1185">Reference proteome</keyword>
<sequence>MTTDVFRWLLVKYTKLDDARGPRKELKATFASNLLFIFETSRRSMKIMVNMTTLEEFSLIGPMIPFCKAKGPDLYFEAMSSALSGLIKFRVKFASTQLRSNVEERLACVDKLRHFIAIRELNEAGGDRLSQESMTCSLSQPRLSQNDLLEDVDAMPPPQPKRKCISTAKLKFPPLESLGSQRHLLAVAQTSLYDCQRVPDIPNLRQQQSDRSSYCASPSSLANESSDSLWSTASEFDNPLFNSSKEVRRKSAASDGSSQTAAVDKRDVEIQTEPTVATVEELERTIVKSLNDVNFPQFVQLVGRVSGAMHQKARSGYSFC</sequence>